<evidence type="ECO:0000313" key="2">
    <source>
        <dbReference type="EMBL" id="MBB3954457.1"/>
    </source>
</evidence>
<reference evidence="2 3" key="1">
    <citation type="submission" date="2020-08" db="EMBL/GenBank/DDBJ databases">
        <title>Genomic Encyclopedia of Type Strains, Phase IV (KMG-IV): sequencing the most valuable type-strain genomes for metagenomic binning, comparative biology and taxonomic classification.</title>
        <authorList>
            <person name="Goeker M."/>
        </authorList>
    </citation>
    <scope>NUCLEOTIDE SEQUENCE [LARGE SCALE GENOMIC DNA]</scope>
    <source>
        <strain evidence="2 3">DSM 27057</strain>
    </source>
</reference>
<dbReference type="RefSeq" id="WP_183623953.1">
    <property type="nucleotide sequence ID" value="NZ_JACIDX010000004.1"/>
</dbReference>
<feature type="region of interest" description="Disordered" evidence="1">
    <location>
        <begin position="1"/>
        <end position="30"/>
    </location>
</feature>
<gene>
    <name evidence="2" type="ORF">GGR38_001384</name>
</gene>
<feature type="compositionally biased region" description="Low complexity" evidence="1">
    <location>
        <begin position="1"/>
        <end position="16"/>
    </location>
</feature>
<dbReference type="EMBL" id="JACIDX010000004">
    <property type="protein sequence ID" value="MBB3954457.1"/>
    <property type="molecule type" value="Genomic_DNA"/>
</dbReference>
<dbReference type="AlphaFoldDB" id="A0A7W6CMZ2"/>
<dbReference type="Proteomes" id="UP000548867">
    <property type="component" value="Unassembled WGS sequence"/>
</dbReference>
<accession>A0A7W6CMZ2</accession>
<organism evidence="2 3">
    <name type="scientific">Novosphingobium sediminicola</name>
    <dbReference type="NCBI Taxonomy" id="563162"/>
    <lineage>
        <taxon>Bacteria</taxon>
        <taxon>Pseudomonadati</taxon>
        <taxon>Pseudomonadota</taxon>
        <taxon>Alphaproteobacteria</taxon>
        <taxon>Sphingomonadales</taxon>
        <taxon>Sphingomonadaceae</taxon>
        <taxon>Novosphingobium</taxon>
    </lineage>
</organism>
<proteinExistence type="predicted"/>
<evidence type="ECO:0000313" key="3">
    <source>
        <dbReference type="Proteomes" id="UP000548867"/>
    </source>
</evidence>
<evidence type="ECO:0000256" key="1">
    <source>
        <dbReference type="SAM" id="MobiDB-lite"/>
    </source>
</evidence>
<keyword evidence="3" id="KW-1185">Reference proteome</keyword>
<comment type="caution">
    <text evidence="2">The sequence shown here is derived from an EMBL/GenBank/DDBJ whole genome shotgun (WGS) entry which is preliminary data.</text>
</comment>
<name>A0A7W6CMZ2_9SPHN</name>
<sequence length="134" mass="13697">MEPAPFSSDAPAPSGALPGDTDSPGADPLGMRWGALREAARAIGALAGENSAQEVAALLAFPAGLRRADPRRARLIEQSIGDLVAIMEPGVAALLAVHERGGDVRPAARALWQEFTSARGGLLALVPPGDDQGL</sequence>
<protein>
    <submittedName>
        <fullName evidence="2">Uncharacterized protein</fullName>
    </submittedName>
</protein>